<dbReference type="RefSeq" id="WP_207471094.1">
    <property type="nucleotide sequence ID" value="NZ_JAFNAW010000061.1"/>
</dbReference>
<evidence type="ECO:0000313" key="4">
    <source>
        <dbReference type="Proteomes" id="UP001595557"/>
    </source>
</evidence>
<keyword evidence="1" id="KW-0812">Transmembrane</keyword>
<reference evidence="4" key="1">
    <citation type="journal article" date="2019" name="Int. J. Syst. Evol. Microbiol.">
        <title>The Global Catalogue of Microorganisms (GCM) 10K type strain sequencing project: providing services to taxonomists for standard genome sequencing and annotation.</title>
        <authorList>
            <consortium name="The Broad Institute Genomics Platform"/>
            <consortium name="The Broad Institute Genome Sequencing Center for Infectious Disease"/>
            <person name="Wu L."/>
            <person name="Ma J."/>
        </authorList>
    </citation>
    <scope>NUCLEOTIDE SEQUENCE [LARGE SCALE GENOMIC DNA]</scope>
    <source>
        <strain evidence="4">KCTC 52239</strain>
    </source>
</reference>
<sequence>MGLRFRKRVKIAPGISLNFSKSGISANVGPRGANLSIGKKGTYLNSGIPGTGLSARTRLTGPKQRAVQLVPEPPKERSGISASQVIVALLIVGVIVLLSR</sequence>
<evidence type="ECO:0000259" key="2">
    <source>
        <dbReference type="Pfam" id="PF14020"/>
    </source>
</evidence>
<keyword evidence="4" id="KW-1185">Reference proteome</keyword>
<feature type="transmembrane region" description="Helical" evidence="1">
    <location>
        <begin position="79"/>
        <end position="98"/>
    </location>
</feature>
<evidence type="ECO:0000256" key="1">
    <source>
        <dbReference type="SAM" id="Phobius"/>
    </source>
</evidence>
<dbReference type="EMBL" id="JBHRTE010000046">
    <property type="protein sequence ID" value="MFC3168708.1"/>
    <property type="molecule type" value="Genomic_DNA"/>
</dbReference>
<dbReference type="Pfam" id="PF14020">
    <property type="entry name" value="DUF4236"/>
    <property type="match status" value="1"/>
</dbReference>
<dbReference type="InterPro" id="IPR025330">
    <property type="entry name" value="DUF4236"/>
</dbReference>
<proteinExistence type="predicted"/>
<dbReference type="Proteomes" id="UP001595557">
    <property type="component" value="Unassembled WGS sequence"/>
</dbReference>
<evidence type="ECO:0000313" key="3">
    <source>
        <dbReference type="EMBL" id="MFC3168708.1"/>
    </source>
</evidence>
<accession>A0ABV7IFE5</accession>
<feature type="domain" description="DUF4236" evidence="2">
    <location>
        <begin position="3"/>
        <end position="56"/>
    </location>
</feature>
<protein>
    <submittedName>
        <fullName evidence="3">DUF4236 domain-containing protein</fullName>
    </submittedName>
</protein>
<gene>
    <name evidence="3" type="ORF">ACFOD7_11675</name>
</gene>
<name>A0ABV7IFE5_9RHOB</name>
<organism evidence="3 4">
    <name type="scientific">Paracoccus fontiphilus</name>
    <dbReference type="NCBI Taxonomy" id="1815556"/>
    <lineage>
        <taxon>Bacteria</taxon>
        <taxon>Pseudomonadati</taxon>
        <taxon>Pseudomonadota</taxon>
        <taxon>Alphaproteobacteria</taxon>
        <taxon>Rhodobacterales</taxon>
        <taxon>Paracoccaceae</taxon>
        <taxon>Paracoccus</taxon>
    </lineage>
</organism>
<keyword evidence="1" id="KW-0472">Membrane</keyword>
<keyword evidence="1" id="KW-1133">Transmembrane helix</keyword>
<comment type="caution">
    <text evidence="3">The sequence shown here is derived from an EMBL/GenBank/DDBJ whole genome shotgun (WGS) entry which is preliminary data.</text>
</comment>